<evidence type="ECO:0000256" key="3">
    <source>
        <dbReference type="ARBA" id="ARBA00022806"/>
    </source>
</evidence>
<dbReference type="AlphaFoldDB" id="A0A5S9M4P6"/>
<dbReference type="SUPFAM" id="SSF52540">
    <property type="entry name" value="P-loop containing nucleoside triphosphate hydrolases"/>
    <property type="match status" value="1"/>
</dbReference>
<dbReference type="GO" id="GO:0003677">
    <property type="term" value="F:DNA binding"/>
    <property type="evidence" value="ECO:0007669"/>
    <property type="project" value="InterPro"/>
</dbReference>
<accession>A0A5S9M4P6</accession>
<dbReference type="InterPro" id="IPR000212">
    <property type="entry name" value="DNA_helicase_UvrD/REP"/>
</dbReference>
<keyword evidence="2" id="KW-0378">Hydrolase</keyword>
<dbReference type="InterPro" id="IPR027417">
    <property type="entry name" value="P-loop_NTPase"/>
</dbReference>
<sequence>MCVGDDDQAIYAFRGSNPAFILEFKQDYPSAQIVHLHANYRSHHTIVASADAIIKKNQHRYEKDVKSRARGENSSDAFLSI</sequence>
<protein>
    <recommendedName>
        <fullName evidence="5">UvrD-like helicase ATP-binding domain-containing protein</fullName>
    </recommendedName>
</protein>
<evidence type="ECO:0000256" key="2">
    <source>
        <dbReference type="ARBA" id="ARBA00022801"/>
    </source>
</evidence>
<organism evidence="6 7">
    <name type="scientific">Bacillus safensis</name>
    <dbReference type="NCBI Taxonomy" id="561879"/>
    <lineage>
        <taxon>Bacteria</taxon>
        <taxon>Bacillati</taxon>
        <taxon>Bacillota</taxon>
        <taxon>Bacilli</taxon>
        <taxon>Bacillales</taxon>
        <taxon>Bacillaceae</taxon>
        <taxon>Bacillus</taxon>
    </lineage>
</organism>
<dbReference type="GO" id="GO:0043138">
    <property type="term" value="F:3'-5' DNA helicase activity"/>
    <property type="evidence" value="ECO:0007669"/>
    <property type="project" value="TreeGrafter"/>
</dbReference>
<evidence type="ECO:0000313" key="7">
    <source>
        <dbReference type="Proteomes" id="UP000464658"/>
    </source>
</evidence>
<dbReference type="GO" id="GO:0005829">
    <property type="term" value="C:cytosol"/>
    <property type="evidence" value="ECO:0007669"/>
    <property type="project" value="TreeGrafter"/>
</dbReference>
<proteinExistence type="predicted"/>
<dbReference type="InterPro" id="IPR014016">
    <property type="entry name" value="UvrD-like_ATP-bd"/>
</dbReference>
<dbReference type="Proteomes" id="UP000464658">
    <property type="component" value="Chromosome"/>
</dbReference>
<dbReference type="Pfam" id="PF00580">
    <property type="entry name" value="UvrD-helicase"/>
    <property type="match status" value="1"/>
</dbReference>
<evidence type="ECO:0000259" key="5">
    <source>
        <dbReference type="Pfam" id="PF00580"/>
    </source>
</evidence>
<dbReference type="EMBL" id="AP021906">
    <property type="protein sequence ID" value="BBP88570.1"/>
    <property type="molecule type" value="Genomic_DNA"/>
</dbReference>
<keyword evidence="1" id="KW-0547">Nucleotide-binding</keyword>
<dbReference type="PANTHER" id="PTHR11070:SF2">
    <property type="entry name" value="ATP-DEPENDENT DNA HELICASE SRS2"/>
    <property type="match status" value="1"/>
</dbReference>
<dbReference type="PANTHER" id="PTHR11070">
    <property type="entry name" value="UVRD / RECB / PCRA DNA HELICASE FAMILY MEMBER"/>
    <property type="match status" value="1"/>
</dbReference>
<dbReference type="GO" id="GO:0033202">
    <property type="term" value="C:DNA helicase complex"/>
    <property type="evidence" value="ECO:0007669"/>
    <property type="project" value="TreeGrafter"/>
</dbReference>
<keyword evidence="3" id="KW-0347">Helicase</keyword>
<keyword evidence="4" id="KW-0067">ATP-binding</keyword>
<gene>
    <name evidence="6" type="ORF">BsIDN1_21880</name>
</gene>
<reference evidence="6 7" key="1">
    <citation type="submission" date="2019-12" db="EMBL/GenBank/DDBJ databases">
        <title>Full genome sequence of a Bacillus safensis strain isolated from commercially available natto in Indonesia.</title>
        <authorList>
            <person name="Yoshida M."/>
            <person name="Uomi M."/>
            <person name="Waturangi D."/>
            <person name="Ekaputri J.J."/>
            <person name="Setiamarga D.H.E."/>
        </authorList>
    </citation>
    <scope>NUCLEOTIDE SEQUENCE [LARGE SCALE GENOMIC DNA]</scope>
    <source>
        <strain evidence="6 7">IDN1</strain>
    </source>
</reference>
<feature type="domain" description="UvrD-like helicase ATP-binding" evidence="5">
    <location>
        <begin position="1"/>
        <end position="29"/>
    </location>
</feature>
<evidence type="ECO:0000256" key="4">
    <source>
        <dbReference type="ARBA" id="ARBA00022840"/>
    </source>
</evidence>
<name>A0A5S9M4P6_BACIA</name>
<evidence type="ECO:0000313" key="6">
    <source>
        <dbReference type="EMBL" id="BBP88570.1"/>
    </source>
</evidence>
<dbReference type="GO" id="GO:0005524">
    <property type="term" value="F:ATP binding"/>
    <property type="evidence" value="ECO:0007669"/>
    <property type="project" value="UniProtKB-KW"/>
</dbReference>
<dbReference type="GO" id="GO:0016787">
    <property type="term" value="F:hydrolase activity"/>
    <property type="evidence" value="ECO:0007669"/>
    <property type="project" value="UniProtKB-KW"/>
</dbReference>
<dbReference type="GO" id="GO:0000725">
    <property type="term" value="P:recombinational repair"/>
    <property type="evidence" value="ECO:0007669"/>
    <property type="project" value="TreeGrafter"/>
</dbReference>
<dbReference type="Gene3D" id="3.40.50.300">
    <property type="entry name" value="P-loop containing nucleotide triphosphate hydrolases"/>
    <property type="match status" value="2"/>
</dbReference>
<evidence type="ECO:0000256" key="1">
    <source>
        <dbReference type="ARBA" id="ARBA00022741"/>
    </source>
</evidence>